<dbReference type="SUPFAM" id="SSF52440">
    <property type="entry name" value="PreATP-grasp domain"/>
    <property type="match status" value="1"/>
</dbReference>
<dbReference type="Proteomes" id="UP000032352">
    <property type="component" value="Chromosome"/>
</dbReference>
<comment type="catalytic activity">
    <reaction evidence="11">
        <text>N(6)-biotinyl-L-lysyl-[protein] + hydrogencarbonate + ATP = N(6)-carboxybiotinyl-L-lysyl-[protein] + ADP + phosphate + H(+)</text>
        <dbReference type="Rhea" id="RHEA:13501"/>
        <dbReference type="Rhea" id="RHEA-COMP:10505"/>
        <dbReference type="Rhea" id="RHEA-COMP:10506"/>
        <dbReference type="ChEBI" id="CHEBI:15378"/>
        <dbReference type="ChEBI" id="CHEBI:17544"/>
        <dbReference type="ChEBI" id="CHEBI:30616"/>
        <dbReference type="ChEBI" id="CHEBI:43474"/>
        <dbReference type="ChEBI" id="CHEBI:83144"/>
        <dbReference type="ChEBI" id="CHEBI:83145"/>
        <dbReference type="ChEBI" id="CHEBI:456216"/>
        <dbReference type="EC" id="6.3.4.14"/>
    </reaction>
</comment>
<dbReference type="FunFam" id="3.40.50.20:FF:000010">
    <property type="entry name" value="Propionyl-CoA carboxylase subunit alpha"/>
    <property type="match status" value="1"/>
</dbReference>
<dbReference type="GO" id="GO:0005524">
    <property type="term" value="F:ATP binding"/>
    <property type="evidence" value="ECO:0007669"/>
    <property type="project" value="UniProtKB-UniRule"/>
</dbReference>
<comment type="pathway">
    <text evidence="3">Lipid metabolism; malonyl-CoA biosynthesis; malonyl-CoA from acetyl-CoA: step 1/1.</text>
</comment>
<dbReference type="Pfam" id="PF02786">
    <property type="entry name" value="CPSase_L_D2"/>
    <property type="match status" value="1"/>
</dbReference>
<keyword evidence="9" id="KW-0092">Biotin</keyword>
<protein>
    <recommendedName>
        <fullName evidence="5">Biotin carboxylase</fullName>
    </recommendedName>
    <alternativeName>
        <fullName evidence="10">Acetyl-coenzyme A carboxylase biotin carboxylase subunit A</fullName>
    </alternativeName>
</protein>
<dbReference type="GO" id="GO:0046872">
    <property type="term" value="F:metal ion binding"/>
    <property type="evidence" value="ECO:0007669"/>
    <property type="project" value="InterPro"/>
</dbReference>
<dbReference type="CDD" id="cd06850">
    <property type="entry name" value="biotinyl_domain"/>
    <property type="match status" value="1"/>
</dbReference>
<dbReference type="RefSeq" id="WP_044836819.1">
    <property type="nucleotide sequence ID" value="NZ_CP059733.1"/>
</dbReference>
<evidence type="ECO:0000259" key="14">
    <source>
        <dbReference type="PROSITE" id="PS50975"/>
    </source>
</evidence>
<keyword evidence="6" id="KW-0436">Ligase</keyword>
<dbReference type="InterPro" id="IPR016185">
    <property type="entry name" value="PreATP-grasp_dom_sf"/>
</dbReference>
<reference evidence="16 17" key="2">
    <citation type="journal article" date="2022" name="Mar. Drugs">
        <title>Bioassay-Guided Fractionation Leads to the Detection of Cholic Acid Generated by the Rare Thalassomonas sp.</title>
        <authorList>
            <person name="Pheiffer F."/>
            <person name="Schneider Y.K."/>
            <person name="Hansen E.H."/>
            <person name="Andersen J.H."/>
            <person name="Isaksson J."/>
            <person name="Busche T."/>
            <person name="R C."/>
            <person name="Kalinowski J."/>
            <person name="Zyl L.V."/>
            <person name="Trindade M."/>
        </authorList>
    </citation>
    <scope>NUCLEOTIDE SEQUENCE [LARGE SCALE GENOMIC DNA]</scope>
    <source>
        <strain evidence="16 17">XOM25</strain>
    </source>
</reference>
<dbReference type="Pfam" id="PF00364">
    <property type="entry name" value="Biotin_lipoyl"/>
    <property type="match status" value="1"/>
</dbReference>
<dbReference type="PROSITE" id="PS00866">
    <property type="entry name" value="CPSASE_1"/>
    <property type="match status" value="1"/>
</dbReference>
<dbReference type="GO" id="GO:0004075">
    <property type="term" value="F:biotin carboxylase activity"/>
    <property type="evidence" value="ECO:0007669"/>
    <property type="project" value="UniProtKB-EC"/>
</dbReference>
<dbReference type="PANTHER" id="PTHR18866:SF33">
    <property type="entry name" value="METHYLCROTONOYL-COA CARBOXYLASE SUBUNIT ALPHA, MITOCHONDRIAL-RELATED"/>
    <property type="match status" value="1"/>
</dbReference>
<evidence type="ECO:0000259" key="13">
    <source>
        <dbReference type="PROSITE" id="PS50968"/>
    </source>
</evidence>
<accession>A0AAE9Z7M1</accession>
<keyword evidence="17" id="KW-1185">Reference proteome</keyword>
<evidence type="ECO:0000313" key="16">
    <source>
        <dbReference type="EMBL" id="WDE07535.1"/>
    </source>
</evidence>
<reference evidence="16 17" key="1">
    <citation type="journal article" date="2015" name="Genome Announc.">
        <title>Draft Genome Sequences of Marine Isolates of Thalassomonas viridans and Thalassomonas actiniarum.</title>
        <authorList>
            <person name="Olonade I."/>
            <person name="van Zyl L.J."/>
            <person name="Trindade M."/>
        </authorList>
    </citation>
    <scope>NUCLEOTIDE SEQUENCE [LARGE SCALE GENOMIC DNA]</scope>
    <source>
        <strain evidence="16 17">XOM25</strain>
    </source>
</reference>
<organism evidence="16 17">
    <name type="scientific">Thalassomonas viridans</name>
    <dbReference type="NCBI Taxonomy" id="137584"/>
    <lineage>
        <taxon>Bacteria</taxon>
        <taxon>Pseudomonadati</taxon>
        <taxon>Pseudomonadota</taxon>
        <taxon>Gammaproteobacteria</taxon>
        <taxon>Alteromonadales</taxon>
        <taxon>Colwelliaceae</taxon>
        <taxon>Thalassomonas</taxon>
    </lineage>
</organism>
<dbReference type="SUPFAM" id="SSF56059">
    <property type="entry name" value="Glutathione synthetase ATP-binding domain-like"/>
    <property type="match status" value="1"/>
</dbReference>
<evidence type="ECO:0000256" key="12">
    <source>
        <dbReference type="PROSITE-ProRule" id="PRU00409"/>
    </source>
</evidence>
<comment type="cofactor">
    <cofactor evidence="1">
        <name>biotin</name>
        <dbReference type="ChEBI" id="CHEBI:57586"/>
    </cofactor>
</comment>
<evidence type="ECO:0000256" key="9">
    <source>
        <dbReference type="ARBA" id="ARBA00023267"/>
    </source>
</evidence>
<dbReference type="InterPro" id="IPR011764">
    <property type="entry name" value="Biotin_carboxylation_dom"/>
</dbReference>
<proteinExistence type="predicted"/>
<evidence type="ECO:0000256" key="2">
    <source>
        <dbReference type="ARBA" id="ARBA00003761"/>
    </source>
</evidence>
<evidence type="ECO:0000256" key="5">
    <source>
        <dbReference type="ARBA" id="ARBA00017242"/>
    </source>
</evidence>
<evidence type="ECO:0000256" key="11">
    <source>
        <dbReference type="ARBA" id="ARBA00048600"/>
    </source>
</evidence>
<evidence type="ECO:0000256" key="8">
    <source>
        <dbReference type="ARBA" id="ARBA00022840"/>
    </source>
</evidence>
<gene>
    <name evidence="16" type="ORF">SG34_012000</name>
</gene>
<dbReference type="InterPro" id="IPR011053">
    <property type="entry name" value="Single_hybrid_motif"/>
</dbReference>
<keyword evidence="7 12" id="KW-0547">Nucleotide-binding</keyword>
<feature type="domain" description="Lipoyl-binding" evidence="13">
    <location>
        <begin position="605"/>
        <end position="683"/>
    </location>
</feature>
<evidence type="ECO:0000256" key="1">
    <source>
        <dbReference type="ARBA" id="ARBA00001953"/>
    </source>
</evidence>
<dbReference type="Gene3D" id="3.30.470.20">
    <property type="entry name" value="ATP-grasp fold, B domain"/>
    <property type="match status" value="1"/>
</dbReference>
<evidence type="ECO:0000256" key="7">
    <source>
        <dbReference type="ARBA" id="ARBA00022741"/>
    </source>
</evidence>
<dbReference type="SUPFAM" id="SSF51246">
    <property type="entry name" value="Rudiment single hybrid motif"/>
    <property type="match status" value="1"/>
</dbReference>
<dbReference type="PROSITE" id="PS00867">
    <property type="entry name" value="CPSASE_2"/>
    <property type="match status" value="1"/>
</dbReference>
<dbReference type="InterPro" id="IPR005479">
    <property type="entry name" value="CPAse_ATP-bd"/>
</dbReference>
<feature type="domain" description="Biotin carboxylation" evidence="15">
    <location>
        <begin position="9"/>
        <end position="461"/>
    </location>
</feature>
<dbReference type="FunFam" id="3.30.1490.20:FF:000003">
    <property type="entry name" value="acetyl-CoA carboxylase isoform X1"/>
    <property type="match status" value="1"/>
</dbReference>
<dbReference type="InterPro" id="IPR005481">
    <property type="entry name" value="BC-like_N"/>
</dbReference>
<dbReference type="KEGG" id="tvd:SG34_012000"/>
<dbReference type="Pfam" id="PF02785">
    <property type="entry name" value="Biotin_carb_C"/>
    <property type="match status" value="1"/>
</dbReference>
<dbReference type="AlphaFoldDB" id="A0AAE9Z7M1"/>
<dbReference type="InterPro" id="IPR011761">
    <property type="entry name" value="ATP-grasp"/>
</dbReference>
<feature type="domain" description="ATP-grasp" evidence="14">
    <location>
        <begin position="128"/>
        <end position="328"/>
    </location>
</feature>
<evidence type="ECO:0000256" key="10">
    <source>
        <dbReference type="ARBA" id="ARBA00033786"/>
    </source>
</evidence>
<evidence type="ECO:0000259" key="15">
    <source>
        <dbReference type="PROSITE" id="PS50979"/>
    </source>
</evidence>
<keyword evidence="8 12" id="KW-0067">ATP-binding</keyword>
<dbReference type="InterPro" id="IPR000089">
    <property type="entry name" value="Biotin_lipoyl"/>
</dbReference>
<evidence type="ECO:0000256" key="3">
    <source>
        <dbReference type="ARBA" id="ARBA00004956"/>
    </source>
</evidence>
<dbReference type="InterPro" id="IPR011054">
    <property type="entry name" value="Rudment_hybrid_motif"/>
</dbReference>
<comment type="function">
    <text evidence="2">This protein is a component of the acetyl coenzyme A carboxylase complex; first, biotin carboxylase catalyzes the carboxylation of the carrier protein and then the transcarboxylase transfers the carboxyl group to form malonyl-CoA.</text>
</comment>
<dbReference type="SMART" id="SM00878">
    <property type="entry name" value="Biotin_carb_C"/>
    <property type="match status" value="1"/>
</dbReference>
<dbReference type="PANTHER" id="PTHR18866">
    <property type="entry name" value="CARBOXYLASE:PYRUVATE/ACETYL-COA/PROPIONYL-COA CARBOXYLASE"/>
    <property type="match status" value="1"/>
</dbReference>
<evidence type="ECO:0000313" key="17">
    <source>
        <dbReference type="Proteomes" id="UP000032352"/>
    </source>
</evidence>
<dbReference type="Gene3D" id="2.40.50.100">
    <property type="match status" value="1"/>
</dbReference>
<dbReference type="InterPro" id="IPR001882">
    <property type="entry name" value="Biotin_BS"/>
</dbReference>
<dbReference type="InterPro" id="IPR005482">
    <property type="entry name" value="Biotin_COase_C"/>
</dbReference>
<dbReference type="PROSITE" id="PS50979">
    <property type="entry name" value="BC"/>
    <property type="match status" value="1"/>
</dbReference>
<dbReference type="Pfam" id="PF00289">
    <property type="entry name" value="Biotin_carb_N"/>
    <property type="match status" value="1"/>
</dbReference>
<dbReference type="PROSITE" id="PS00188">
    <property type="entry name" value="BIOTIN"/>
    <property type="match status" value="1"/>
</dbReference>
<dbReference type="EMBL" id="CP059733">
    <property type="protein sequence ID" value="WDE07535.1"/>
    <property type="molecule type" value="Genomic_DNA"/>
</dbReference>
<dbReference type="PROSITE" id="PS50968">
    <property type="entry name" value="BIOTINYL_LIPOYL"/>
    <property type="match status" value="1"/>
</dbReference>
<name>A0AAE9Z7M1_9GAMM</name>
<dbReference type="PROSITE" id="PS50975">
    <property type="entry name" value="ATP_GRASP"/>
    <property type="match status" value="1"/>
</dbReference>
<dbReference type="SUPFAM" id="SSF51230">
    <property type="entry name" value="Single hybrid motif"/>
    <property type="match status" value="1"/>
</dbReference>
<evidence type="ECO:0000256" key="4">
    <source>
        <dbReference type="ARBA" id="ARBA00011750"/>
    </source>
</evidence>
<sequence length="690" mass="76107">MITSALNQNFTKILIANRGEIAVRIIKTAKALGYQTVAVFSDADSASPHVSLADYAVHIGAANVSESYLDIDKIIQAAKQTGAQAIHPGYGLLSENAAFARACRDNNLIFIGPHSDAIELMGDKQQAKQAMLAADIPCIPGYQGAGQSNEVLRQEAEKVGFPLMIKAAAGGGGKGMRLAQNLDDIETLFNSARSEALASFGSEQLILERALINARHIEIQVVRDQQGNCIHLGERDCSMQRRHQKVIEEAPGIDISDRLREKMGKAAVKVADSCDYLGVGTVEFLLVQDGQEERFYFLEMNTRLQVEHPVTEMITSIDLVKWQIDIAHGKALPLTQEQVSFNGHAMEARLYSEDPANNFMPQSGQLTFWQSPESQLQEQDIRCDHMLTPSACISRFYDPMLAKIIVWGQDRDQARRRLIQALHQTHLHGIKHNKDFLLELANSRAFTGQDDESSVHTRFIDDNLKTLKSCNQKPLTAGQWALAAVLNYLLQANHRPSQALALPLSKQMLLHCDTAPEESKQQSISITPLSSSENISHQGFYRVSLDGEVIEVTVIDFGENNFTCQINGLRENYFFSRHQQQLTISGQDFDFSISDISYHNRQSSTGASSDAGQGGQHFAPMNGTVVSVEKSPGDIIQQGEVLFTIEAMKMELPVKASCSGTLTRLNLEKNQQVASGQLLATISAEEEVTE</sequence>
<comment type="subunit">
    <text evidence="4">Acetyl-CoA carboxylase is a heterohexamer of biotin carboxyl carrier protein, biotin carboxylase and the two subunits of carboxyl transferase in a 2:2 complex.</text>
</comment>
<evidence type="ECO:0000256" key="6">
    <source>
        <dbReference type="ARBA" id="ARBA00022598"/>
    </source>
</evidence>
<dbReference type="InterPro" id="IPR050856">
    <property type="entry name" value="Biotin_carboxylase_complex"/>
</dbReference>
<dbReference type="FunFam" id="3.30.470.20:FF:000028">
    <property type="entry name" value="Methylcrotonoyl-CoA carboxylase subunit alpha, mitochondrial"/>
    <property type="match status" value="1"/>
</dbReference>